<dbReference type="AlphaFoldDB" id="A0A1G6XMU1"/>
<keyword evidence="2" id="KW-1185">Reference proteome</keyword>
<protein>
    <submittedName>
        <fullName evidence="1">Uncharacterized protein</fullName>
    </submittedName>
</protein>
<evidence type="ECO:0000313" key="1">
    <source>
        <dbReference type="EMBL" id="SDD79073.1"/>
    </source>
</evidence>
<gene>
    <name evidence="1" type="ORF">SAMN04488104_10621</name>
</gene>
<accession>A0A1G6XMU1</accession>
<dbReference type="Proteomes" id="UP000199060">
    <property type="component" value="Unassembled WGS sequence"/>
</dbReference>
<dbReference type="OrthoDB" id="826108at2"/>
<dbReference type="RefSeq" id="WP_087941327.1">
    <property type="nucleotide sequence ID" value="NZ_FNAC01000062.1"/>
</dbReference>
<name>A0A1G6XMU1_9BACT</name>
<dbReference type="PROSITE" id="PS51257">
    <property type="entry name" value="PROKAR_LIPOPROTEIN"/>
    <property type="match status" value="1"/>
</dbReference>
<sequence length="172" mass="20207">MRYSLLLFFVIFLYSCGKKEVTVITFPDELELINTNGSPAEPCLTCEKMLVTYFGMNETRPLSMFRSMLIKRFEDLKTKHPELPVILIFGGENKELGLNKTYLEDLLSENQFPYSVFYDKENKFFGLNHLEYFPYERNDVQMYLVKEGQVFSSAEMGIPELFEKQVQDFLQP</sequence>
<dbReference type="EMBL" id="FNAC01000062">
    <property type="protein sequence ID" value="SDD79073.1"/>
    <property type="molecule type" value="Genomic_DNA"/>
</dbReference>
<proteinExistence type="predicted"/>
<reference evidence="2" key="1">
    <citation type="submission" date="2016-10" db="EMBL/GenBank/DDBJ databases">
        <authorList>
            <person name="Varghese N."/>
            <person name="Submissions S."/>
        </authorList>
    </citation>
    <scope>NUCLEOTIDE SEQUENCE [LARGE SCALE GENOMIC DNA]</scope>
    <source>
        <strain evidence="2">DSM 23095</strain>
    </source>
</reference>
<dbReference type="STRING" id="686796.SAMN04488104_10621"/>
<evidence type="ECO:0000313" key="2">
    <source>
        <dbReference type="Proteomes" id="UP000199060"/>
    </source>
</evidence>
<organism evidence="1 2">
    <name type="scientific">Algoriphagus faecimaris</name>
    <dbReference type="NCBI Taxonomy" id="686796"/>
    <lineage>
        <taxon>Bacteria</taxon>
        <taxon>Pseudomonadati</taxon>
        <taxon>Bacteroidota</taxon>
        <taxon>Cytophagia</taxon>
        <taxon>Cytophagales</taxon>
        <taxon>Cyclobacteriaceae</taxon>
        <taxon>Algoriphagus</taxon>
    </lineage>
</organism>